<reference evidence="1" key="1">
    <citation type="journal article" date="2012" name="Mol. Plant Microbe Interact.">
        <title>A highly conserved effector in Fusarium oxysporum is required for full virulence on Arabidopsis.</title>
        <authorList>
            <person name="Thatcher L.F."/>
            <person name="Gardiner D.M."/>
            <person name="Kazan K."/>
            <person name="Manners J."/>
        </authorList>
    </citation>
    <scope>NUCLEOTIDE SEQUENCE [LARGE SCALE GENOMIC DNA]</scope>
    <source>
        <strain evidence="1">Fo5176</strain>
    </source>
</reference>
<dbReference type="AlphaFoldDB" id="F9FJ26"/>
<evidence type="ECO:0000313" key="1">
    <source>
        <dbReference type="EMBL" id="EGU83081.1"/>
    </source>
</evidence>
<dbReference type="OrthoDB" id="409543at2759"/>
<dbReference type="GO" id="GO:0000136">
    <property type="term" value="C:mannan polymerase complex"/>
    <property type="evidence" value="ECO:0007669"/>
    <property type="project" value="TreeGrafter"/>
</dbReference>
<dbReference type="PANTHER" id="PTHR31834:SF1">
    <property type="entry name" value="INITIATION-SPECIFIC ALPHA-1,6-MANNOSYLTRANSFERASE"/>
    <property type="match status" value="1"/>
</dbReference>
<proteinExistence type="predicted"/>
<dbReference type="Gene3D" id="3.90.550.20">
    <property type="match status" value="1"/>
</dbReference>
<organism evidence="1">
    <name type="scientific">Fusarium oxysporum (strain Fo5176)</name>
    <name type="common">Fusarium vascular wilt</name>
    <dbReference type="NCBI Taxonomy" id="660025"/>
    <lineage>
        <taxon>Eukaryota</taxon>
        <taxon>Fungi</taxon>
        <taxon>Dikarya</taxon>
        <taxon>Ascomycota</taxon>
        <taxon>Pezizomycotina</taxon>
        <taxon>Sordariomycetes</taxon>
        <taxon>Hypocreomycetidae</taxon>
        <taxon>Hypocreales</taxon>
        <taxon>Nectriaceae</taxon>
        <taxon>Fusarium</taxon>
        <taxon>Fusarium oxysporum species complex</taxon>
    </lineage>
</organism>
<dbReference type="STRING" id="660025.F9FJ26"/>
<gene>
    <name evidence="1" type="ORF">FOXB_06405</name>
</gene>
<comment type="caution">
    <text evidence="1">The sequence shown here is derived from an EMBL/GenBank/DDBJ whole genome shotgun (WGS) entry which is preliminary data.</text>
</comment>
<dbReference type="PANTHER" id="PTHR31834">
    <property type="entry name" value="INITIATION-SPECIFIC ALPHA-1,6-MANNOSYLTRANSFERASE"/>
    <property type="match status" value="1"/>
</dbReference>
<dbReference type="EMBL" id="AFQF01001954">
    <property type="protein sequence ID" value="EGU83081.1"/>
    <property type="molecule type" value="Genomic_DNA"/>
</dbReference>
<dbReference type="InterPro" id="IPR039367">
    <property type="entry name" value="Och1-like"/>
</dbReference>
<dbReference type="SUPFAM" id="SSF53448">
    <property type="entry name" value="Nucleotide-diphospho-sugar transferases"/>
    <property type="match status" value="1"/>
</dbReference>
<name>F9FJ26_FUSOF</name>
<protein>
    <submittedName>
        <fullName evidence="1">Uncharacterized protein</fullName>
    </submittedName>
</protein>
<dbReference type="GO" id="GO:0006487">
    <property type="term" value="P:protein N-linked glycosylation"/>
    <property type="evidence" value="ECO:0007669"/>
    <property type="project" value="TreeGrafter"/>
</dbReference>
<dbReference type="InterPro" id="IPR029044">
    <property type="entry name" value="Nucleotide-diphossugar_trans"/>
</dbReference>
<accession>F9FJ26</accession>
<sequence>MSQPTDSRLLYRFAYKTDQTPADASGCVQHTATSELTGKTTEEAYELQLSPASEFNTSTSGTSRDQLGFWWARHPTTTTTTQSIPPKIWQIHLPMNESAEGYVLDPRKLEMTASWLAMNTDYAYTLLCQWTIAAVPGHPVFRKMIKHVLQSMENLSRNHNVPVDQLKPDSFEVMNSTGPAAWTDVVFDQLQEYDPTLKTTKDLSFMTEPKLYGDRLILTVDGFGMGQVHSHSTNDGSIPDAALIKHRFQGSWRDVQ</sequence>
<dbReference type="GO" id="GO:0000009">
    <property type="term" value="F:alpha-1,6-mannosyltransferase activity"/>
    <property type="evidence" value="ECO:0007669"/>
    <property type="project" value="InterPro"/>
</dbReference>